<dbReference type="GO" id="GO:0098552">
    <property type="term" value="C:side of membrane"/>
    <property type="evidence" value="ECO:0007669"/>
    <property type="project" value="UniProtKB-KW"/>
</dbReference>
<evidence type="ECO:0000259" key="16">
    <source>
        <dbReference type="PROSITE" id="PS51677"/>
    </source>
</evidence>
<dbReference type="GO" id="GO:0005886">
    <property type="term" value="C:plasma membrane"/>
    <property type="evidence" value="ECO:0007669"/>
    <property type="project" value="UniProtKB-SubCell"/>
</dbReference>
<protein>
    <recommendedName>
        <fullName evidence="12">chitin deacetylase</fullName>
        <ecNumber evidence="12">3.5.1.41</ecNumber>
    </recommendedName>
</protein>
<dbReference type="Proteomes" id="UP001063166">
    <property type="component" value="Unassembled WGS sequence"/>
</dbReference>
<evidence type="ECO:0000256" key="9">
    <source>
        <dbReference type="ARBA" id="ARBA00023288"/>
    </source>
</evidence>
<reference evidence="17" key="1">
    <citation type="submission" date="2022-07" db="EMBL/GenBank/DDBJ databases">
        <title>The genome of Lyophyllum shimeji provides insight into the initial evolution of ectomycorrhizal fungal genome.</title>
        <authorList>
            <person name="Kobayashi Y."/>
            <person name="Shibata T."/>
            <person name="Hirakawa H."/>
            <person name="Shigenobu S."/>
            <person name="Nishiyama T."/>
            <person name="Yamada A."/>
            <person name="Hasebe M."/>
            <person name="Kawaguchi M."/>
        </authorList>
    </citation>
    <scope>NUCLEOTIDE SEQUENCE</scope>
    <source>
        <strain evidence="17">AT787</strain>
    </source>
</reference>
<dbReference type="GO" id="GO:0004099">
    <property type="term" value="F:chitin deacetylase activity"/>
    <property type="evidence" value="ECO:0007669"/>
    <property type="project" value="UniProtKB-EC"/>
</dbReference>
<organism evidence="17 18">
    <name type="scientific">Lyophyllum shimeji</name>
    <name type="common">Hon-shimeji</name>
    <name type="synonym">Tricholoma shimeji</name>
    <dbReference type="NCBI Taxonomy" id="47721"/>
    <lineage>
        <taxon>Eukaryota</taxon>
        <taxon>Fungi</taxon>
        <taxon>Dikarya</taxon>
        <taxon>Basidiomycota</taxon>
        <taxon>Agaricomycotina</taxon>
        <taxon>Agaricomycetes</taxon>
        <taxon>Agaricomycetidae</taxon>
        <taxon>Agaricales</taxon>
        <taxon>Tricholomatineae</taxon>
        <taxon>Lyophyllaceae</taxon>
        <taxon>Lyophyllum</taxon>
    </lineage>
</organism>
<dbReference type="PANTHER" id="PTHR10587:SF135">
    <property type="entry name" value="CHITIN DEACETYLASE 3"/>
    <property type="match status" value="1"/>
</dbReference>
<feature type="compositionally biased region" description="Low complexity" evidence="14">
    <location>
        <begin position="323"/>
        <end position="364"/>
    </location>
</feature>
<evidence type="ECO:0000256" key="14">
    <source>
        <dbReference type="SAM" id="MobiDB-lite"/>
    </source>
</evidence>
<evidence type="ECO:0000256" key="11">
    <source>
        <dbReference type="ARBA" id="ARBA00023326"/>
    </source>
</evidence>
<keyword evidence="7" id="KW-0119">Carbohydrate metabolism</keyword>
<dbReference type="SUPFAM" id="SSF88713">
    <property type="entry name" value="Glycoside hydrolase/deacetylase"/>
    <property type="match status" value="1"/>
</dbReference>
<keyword evidence="4" id="KW-0325">Glycoprotein</keyword>
<sequence length="399" mass="43417">MYSTRRTSGSHPLIPPDPALSPPASVLPPPASVLVPPDSPFLHRRIPDSRFIVAPRAPHITIQFLQGKGSLDLFSLDLPLPASCHSQSSYRPLLLPVLVYLSLSFPGWWAPWARTSSTLLQFLQANNEIATHFVIGVNILQNPQIFQDIVNAGHDIAVHTWTHPYMTTLSNLEILGQLGWTMEIIRNSTGGRVPKYWRPPTGDSDVRVRAIAKEVFGLTTVIWNSDTWDWKLTTGGTTQSQIHDSFVQWLTAPSKTPGIVTLEHELSTESVKAFMDNYPMIKPNGWQTGSLARLIDPSVYQNSKDLNSPVALAGILVDPSTPSAGNSSAPGTSSSTSQSLQTQTTTFSTTTSSTSTGNGNQSSQTSNAALVSRDIPWNLAYILISFCAPTLMAMVSFLA</sequence>
<feature type="transmembrane region" description="Helical" evidence="15">
    <location>
        <begin position="379"/>
        <end position="398"/>
    </location>
</feature>
<evidence type="ECO:0000256" key="2">
    <source>
        <dbReference type="ARBA" id="ARBA00004609"/>
    </source>
</evidence>
<keyword evidence="5" id="KW-0146">Chitin degradation</keyword>
<dbReference type="InterPro" id="IPR011330">
    <property type="entry name" value="Glyco_hydro/deAcase_b/a-brl"/>
</dbReference>
<dbReference type="EMBL" id="BRPK01000002">
    <property type="protein sequence ID" value="GLB34548.1"/>
    <property type="molecule type" value="Genomic_DNA"/>
</dbReference>
<evidence type="ECO:0000256" key="1">
    <source>
        <dbReference type="ARBA" id="ARBA00001941"/>
    </source>
</evidence>
<keyword evidence="11" id="KW-0624">Polysaccharide degradation</keyword>
<dbReference type="InterPro" id="IPR002509">
    <property type="entry name" value="NODB_dom"/>
</dbReference>
<comment type="subcellular location">
    <subcellularLocation>
        <location evidence="2">Cell membrane</location>
        <topology evidence="2">Lipid-anchor</topology>
        <topology evidence="2">GPI-anchor</topology>
    </subcellularLocation>
</comment>
<dbReference type="PANTHER" id="PTHR10587">
    <property type="entry name" value="GLYCOSYL TRANSFERASE-RELATED"/>
    <property type="match status" value="1"/>
</dbReference>
<keyword evidence="15" id="KW-0812">Transmembrane</keyword>
<dbReference type="EC" id="3.5.1.41" evidence="12"/>
<evidence type="ECO:0000256" key="3">
    <source>
        <dbReference type="ARBA" id="ARBA00022475"/>
    </source>
</evidence>
<evidence type="ECO:0000256" key="10">
    <source>
        <dbReference type="ARBA" id="ARBA00023316"/>
    </source>
</evidence>
<dbReference type="Gene3D" id="3.20.20.370">
    <property type="entry name" value="Glycoside hydrolase/deacetylase"/>
    <property type="match status" value="1"/>
</dbReference>
<name>A0A9P3PFM7_LYOSH</name>
<evidence type="ECO:0000256" key="8">
    <source>
        <dbReference type="ARBA" id="ARBA00023285"/>
    </source>
</evidence>
<evidence type="ECO:0000256" key="6">
    <source>
        <dbReference type="ARBA" id="ARBA00023136"/>
    </source>
</evidence>
<evidence type="ECO:0000256" key="5">
    <source>
        <dbReference type="ARBA" id="ARBA00023024"/>
    </source>
</evidence>
<proteinExistence type="predicted"/>
<feature type="domain" description="NodB homology" evidence="16">
    <location>
        <begin position="97"/>
        <end position="289"/>
    </location>
</feature>
<evidence type="ECO:0000256" key="4">
    <source>
        <dbReference type="ARBA" id="ARBA00022622"/>
    </source>
</evidence>
<keyword evidence="15" id="KW-1133">Transmembrane helix</keyword>
<dbReference type="PROSITE" id="PS51677">
    <property type="entry name" value="NODB"/>
    <property type="match status" value="1"/>
</dbReference>
<keyword evidence="10" id="KW-0961">Cell wall biogenesis/degradation</keyword>
<keyword evidence="6 15" id="KW-0472">Membrane</keyword>
<keyword evidence="3" id="KW-1003">Cell membrane</keyword>
<accession>A0A9P3PFM7</accession>
<evidence type="ECO:0000256" key="7">
    <source>
        <dbReference type="ARBA" id="ARBA00023277"/>
    </source>
</evidence>
<keyword evidence="18" id="KW-1185">Reference proteome</keyword>
<evidence type="ECO:0000313" key="17">
    <source>
        <dbReference type="EMBL" id="GLB34548.1"/>
    </source>
</evidence>
<comment type="caution">
    <text evidence="17">The sequence shown here is derived from an EMBL/GenBank/DDBJ whole genome shotgun (WGS) entry which is preliminary data.</text>
</comment>
<comment type="catalytic activity">
    <reaction evidence="13">
        <text>[(1-&gt;4)-N-acetyl-beta-D-glucosaminyl](n) + n H2O = chitosan + n acetate</text>
        <dbReference type="Rhea" id="RHEA:10464"/>
        <dbReference type="Rhea" id="RHEA-COMP:9593"/>
        <dbReference type="Rhea" id="RHEA-COMP:9597"/>
        <dbReference type="ChEBI" id="CHEBI:15377"/>
        <dbReference type="ChEBI" id="CHEBI:17029"/>
        <dbReference type="ChEBI" id="CHEBI:30089"/>
        <dbReference type="ChEBI" id="CHEBI:57704"/>
        <dbReference type="EC" id="3.5.1.41"/>
    </reaction>
    <physiologicalReaction direction="left-to-right" evidence="13">
        <dbReference type="Rhea" id="RHEA:10465"/>
    </physiologicalReaction>
</comment>
<feature type="region of interest" description="Disordered" evidence="14">
    <location>
        <begin position="321"/>
        <end position="364"/>
    </location>
</feature>
<evidence type="ECO:0000256" key="13">
    <source>
        <dbReference type="ARBA" id="ARBA00048494"/>
    </source>
</evidence>
<dbReference type="GO" id="GO:0006032">
    <property type="term" value="P:chitin catabolic process"/>
    <property type="evidence" value="ECO:0007669"/>
    <property type="project" value="UniProtKB-KW"/>
</dbReference>
<dbReference type="InterPro" id="IPR050248">
    <property type="entry name" value="Polysacc_deacetylase_ArnD"/>
</dbReference>
<dbReference type="GO" id="GO:0009272">
    <property type="term" value="P:fungal-type cell wall biogenesis"/>
    <property type="evidence" value="ECO:0007669"/>
    <property type="project" value="UniProtKB-ARBA"/>
</dbReference>
<dbReference type="GO" id="GO:0000272">
    <property type="term" value="P:polysaccharide catabolic process"/>
    <property type="evidence" value="ECO:0007669"/>
    <property type="project" value="UniProtKB-KW"/>
</dbReference>
<dbReference type="OrthoDB" id="407355at2759"/>
<evidence type="ECO:0000256" key="12">
    <source>
        <dbReference type="ARBA" id="ARBA00024056"/>
    </source>
</evidence>
<evidence type="ECO:0000313" key="18">
    <source>
        <dbReference type="Proteomes" id="UP001063166"/>
    </source>
</evidence>
<keyword evidence="4" id="KW-0336">GPI-anchor</keyword>
<evidence type="ECO:0000256" key="15">
    <source>
        <dbReference type="SAM" id="Phobius"/>
    </source>
</evidence>
<dbReference type="Pfam" id="PF01522">
    <property type="entry name" value="Polysacc_deac_1"/>
    <property type="match status" value="1"/>
</dbReference>
<dbReference type="GO" id="GO:0071555">
    <property type="term" value="P:cell wall organization"/>
    <property type="evidence" value="ECO:0007669"/>
    <property type="project" value="UniProtKB-KW"/>
</dbReference>
<keyword evidence="8" id="KW-0170">Cobalt</keyword>
<gene>
    <name evidence="17" type="ORF">LshimejAT787_0201130</name>
</gene>
<keyword evidence="9" id="KW-0449">Lipoprotein</keyword>
<comment type="cofactor">
    <cofactor evidence="1">
        <name>Co(2+)</name>
        <dbReference type="ChEBI" id="CHEBI:48828"/>
    </cofactor>
</comment>
<dbReference type="AlphaFoldDB" id="A0A9P3PFM7"/>